<dbReference type="Proteomes" id="UP000480222">
    <property type="component" value="Unassembled WGS sequence"/>
</dbReference>
<protein>
    <recommendedName>
        <fullName evidence="4">DUF3515 domain-containing protein</fullName>
    </recommendedName>
</protein>
<evidence type="ECO:0008006" key="4">
    <source>
        <dbReference type="Google" id="ProtNLM"/>
    </source>
</evidence>
<name>A0A1X4MH92_CORDP</name>
<keyword evidence="1" id="KW-0812">Transmembrane</keyword>
<organism evidence="2 3">
    <name type="scientific">Corynebacterium diphtheriae</name>
    <dbReference type="NCBI Taxonomy" id="1717"/>
    <lineage>
        <taxon>Bacteria</taxon>
        <taxon>Bacillati</taxon>
        <taxon>Actinomycetota</taxon>
        <taxon>Actinomycetes</taxon>
        <taxon>Mycobacteriales</taxon>
        <taxon>Corynebacteriaceae</taxon>
        <taxon>Corynebacterium</taxon>
    </lineage>
</organism>
<sequence length="312" mass="33249">MHSDDSFRRGPIVVALVLSIVLVVGVLVGAKLVYDKAAHQPVAMSDVGSPLGDSAQCQEFLEALPEHVLGHKRAQIADPAPAGAAAWQSDSTRRVTIRCGVDAPLQFTALSERIDAANAEWMEVGDATPGSTLRTWYSVDRFPIVAVTADAEALGDHANPLEELGGAVSTLESKETKPHPIPLTDLQVHAGEDHSATCRALLKSVPDSFGKDITYRKNTTVSLPDGSAVWTAAGFEPVVLRCGVEFPKSYKAGERLNQINSVPWFEDTTLRNGTTASTHYALDQKATVAVNLPHEAGNAALVAITEALESIR</sequence>
<evidence type="ECO:0000313" key="3">
    <source>
        <dbReference type="Proteomes" id="UP000480222"/>
    </source>
</evidence>
<dbReference type="AlphaFoldDB" id="A0A1X4MH92"/>
<dbReference type="InterPro" id="IPR021903">
    <property type="entry name" value="DUF3515"/>
</dbReference>
<proteinExistence type="predicted"/>
<keyword evidence="1" id="KW-1133">Transmembrane helix</keyword>
<dbReference type="EMBL" id="CADDAV010000015">
    <property type="protein sequence ID" value="CAB0602186.1"/>
    <property type="molecule type" value="Genomic_DNA"/>
</dbReference>
<gene>
    <name evidence="2" type="ORF">CIP107547_01315</name>
</gene>
<feature type="transmembrane region" description="Helical" evidence="1">
    <location>
        <begin position="12"/>
        <end position="34"/>
    </location>
</feature>
<evidence type="ECO:0000313" key="2">
    <source>
        <dbReference type="EMBL" id="CAB0602186.1"/>
    </source>
</evidence>
<dbReference type="Pfam" id="PF12028">
    <property type="entry name" value="DUF3515"/>
    <property type="match status" value="2"/>
</dbReference>
<comment type="caution">
    <text evidence="2">The sequence shown here is derived from an EMBL/GenBank/DDBJ whole genome shotgun (WGS) entry which is preliminary data.</text>
</comment>
<dbReference type="OMA" id="FPESYER"/>
<keyword evidence="1" id="KW-0472">Membrane</keyword>
<accession>A0A1X4MH92</accession>
<dbReference type="RefSeq" id="WP_014301809.1">
    <property type="nucleotide sequence ID" value="NZ_CAJDXW010000017.1"/>
</dbReference>
<reference evidence="2 3" key="1">
    <citation type="submission" date="2020-02" db="EMBL/GenBank/DDBJ databases">
        <authorList>
            <person name="Brisse S."/>
        </authorList>
    </citation>
    <scope>NUCLEOTIDE SEQUENCE [LARGE SCALE GENOMIC DNA]</scope>
    <source>
        <strain evidence="2">CIP107547</strain>
    </source>
</reference>
<evidence type="ECO:0000256" key="1">
    <source>
        <dbReference type="SAM" id="Phobius"/>
    </source>
</evidence>